<feature type="transmembrane region" description="Helical" evidence="1">
    <location>
        <begin position="21"/>
        <end position="54"/>
    </location>
</feature>
<dbReference type="Proteomes" id="UP001500274">
    <property type="component" value="Unassembled WGS sequence"/>
</dbReference>
<evidence type="ECO:0000256" key="1">
    <source>
        <dbReference type="SAM" id="Phobius"/>
    </source>
</evidence>
<keyword evidence="1" id="KW-0472">Membrane</keyword>
<keyword evidence="1" id="KW-0812">Transmembrane</keyword>
<evidence type="ECO:0000313" key="2">
    <source>
        <dbReference type="EMBL" id="GAA2582604.1"/>
    </source>
</evidence>
<reference evidence="2 3" key="1">
    <citation type="journal article" date="2019" name="Int. J. Syst. Evol. Microbiol.">
        <title>The Global Catalogue of Microorganisms (GCM) 10K type strain sequencing project: providing services to taxonomists for standard genome sequencing and annotation.</title>
        <authorList>
            <consortium name="The Broad Institute Genomics Platform"/>
            <consortium name="The Broad Institute Genome Sequencing Center for Infectious Disease"/>
            <person name="Wu L."/>
            <person name="Ma J."/>
        </authorList>
    </citation>
    <scope>NUCLEOTIDE SEQUENCE [LARGE SCALE GENOMIC DNA]</scope>
    <source>
        <strain evidence="2 3">JCM 16365</strain>
    </source>
</reference>
<name>A0ABN3PHZ5_9MICO</name>
<organism evidence="2 3">
    <name type="scientific">Microbacterium binotii</name>
    <dbReference type="NCBI Taxonomy" id="462710"/>
    <lineage>
        <taxon>Bacteria</taxon>
        <taxon>Bacillati</taxon>
        <taxon>Actinomycetota</taxon>
        <taxon>Actinomycetes</taxon>
        <taxon>Micrococcales</taxon>
        <taxon>Microbacteriaceae</taxon>
        <taxon>Microbacterium</taxon>
    </lineage>
</organism>
<evidence type="ECO:0000313" key="3">
    <source>
        <dbReference type="Proteomes" id="UP001500274"/>
    </source>
</evidence>
<keyword evidence="3" id="KW-1185">Reference proteome</keyword>
<protein>
    <submittedName>
        <fullName evidence="2">Uncharacterized protein</fullName>
    </submittedName>
</protein>
<dbReference type="RefSeq" id="WP_344229473.1">
    <property type="nucleotide sequence ID" value="NZ_BAAARI010000014.1"/>
</dbReference>
<accession>A0ABN3PHZ5</accession>
<sequence>MTTENLRRLSFHPPLRRSGGGRAMVLVVLGWIGVIGLVAVAASAPFVLAGGWVLAQVMGR</sequence>
<comment type="caution">
    <text evidence="2">The sequence shown here is derived from an EMBL/GenBank/DDBJ whole genome shotgun (WGS) entry which is preliminary data.</text>
</comment>
<dbReference type="EMBL" id="BAAARI010000014">
    <property type="protein sequence ID" value="GAA2582604.1"/>
    <property type="molecule type" value="Genomic_DNA"/>
</dbReference>
<gene>
    <name evidence="2" type="ORF">GCM10009862_22130</name>
</gene>
<proteinExistence type="predicted"/>
<keyword evidence="1" id="KW-1133">Transmembrane helix</keyword>